<keyword evidence="7" id="KW-1185">Reference proteome</keyword>
<proteinExistence type="predicted"/>
<reference evidence="6 7" key="1">
    <citation type="journal article" date="2014" name="J Genomics">
        <title>Draft Genome Sequence of the Extremely Halophilic Phototrophic Purple Sulfur Bacterium Halorhodospira halochloris.</title>
        <authorList>
            <person name="Singh K.S."/>
            <person name="Kirksey J."/>
            <person name="Hoff W.D."/>
            <person name="Deole R."/>
        </authorList>
    </citation>
    <scope>NUCLEOTIDE SEQUENCE [LARGE SCALE GENOMIC DNA]</scope>
    <source>
        <strain evidence="6 7">A</strain>
    </source>
</reference>
<dbReference type="Pfam" id="PF02674">
    <property type="entry name" value="Colicin_V"/>
    <property type="match status" value="1"/>
</dbReference>
<dbReference type="GO" id="GO:0016020">
    <property type="term" value="C:membrane"/>
    <property type="evidence" value="ECO:0007669"/>
    <property type="project" value="UniProtKB-SubCell"/>
</dbReference>
<dbReference type="RefSeq" id="WP_025281190.1">
    <property type="nucleotide sequence ID" value="NZ_CP007268.1"/>
</dbReference>
<reference evidence="7" key="2">
    <citation type="submission" date="2014-02" db="EMBL/GenBank/DDBJ databases">
        <title>Draft Genome Sequence of extremely halophilic bacteria Halorhodospira halochloris.</title>
        <authorList>
            <person name="Singh K.S."/>
        </authorList>
    </citation>
    <scope>NUCLEOTIDE SEQUENCE [LARGE SCALE GENOMIC DNA]</scope>
    <source>
        <strain evidence="7">A</strain>
    </source>
</reference>
<evidence type="ECO:0000256" key="5">
    <source>
        <dbReference type="SAM" id="Phobius"/>
    </source>
</evidence>
<feature type="transmembrane region" description="Helical" evidence="5">
    <location>
        <begin position="61"/>
        <end position="85"/>
    </location>
</feature>
<name>W8L4E9_9GAMM</name>
<protein>
    <submittedName>
        <fullName evidence="6">Colicin V production CvpA</fullName>
    </submittedName>
</protein>
<dbReference type="InterPro" id="IPR003825">
    <property type="entry name" value="Colicin-V_CvpA"/>
</dbReference>
<sequence length="164" mass="17838">MIWIDLVIVAIIVVSAVISLFRGFIKEAISLATWVLAFLVSLTYATPFSEHLPLGIEDPTLLVGIAFAILFILTLIVGGVVNLLASQLVKKTGLSGTDRSIGAVFGLARGVAIVAVVVLMASLTVVPQEPWWQESQLLPQFERIALWMRDFLPQDIADNFSFGD</sequence>
<evidence type="ECO:0000313" key="7">
    <source>
        <dbReference type="Proteomes" id="UP000019442"/>
    </source>
</evidence>
<dbReference type="HOGENOM" id="CLU_092720_2_3_6"/>
<evidence type="ECO:0000256" key="4">
    <source>
        <dbReference type="ARBA" id="ARBA00023136"/>
    </source>
</evidence>
<dbReference type="PATRIC" id="fig|1354791.3.peg.1634"/>
<feature type="transmembrane region" description="Helical" evidence="5">
    <location>
        <begin position="106"/>
        <end position="126"/>
    </location>
</feature>
<evidence type="ECO:0000256" key="2">
    <source>
        <dbReference type="ARBA" id="ARBA00022692"/>
    </source>
</evidence>
<organism evidence="6 7">
    <name type="scientific">Ectothiorhodospira haloalkaliphila</name>
    <dbReference type="NCBI Taxonomy" id="421628"/>
    <lineage>
        <taxon>Bacteria</taxon>
        <taxon>Pseudomonadati</taxon>
        <taxon>Pseudomonadota</taxon>
        <taxon>Gammaproteobacteria</taxon>
        <taxon>Chromatiales</taxon>
        <taxon>Ectothiorhodospiraceae</taxon>
        <taxon>Ectothiorhodospira</taxon>
    </lineage>
</organism>
<gene>
    <name evidence="6" type="ORF">M911_05990</name>
</gene>
<feature type="transmembrane region" description="Helical" evidence="5">
    <location>
        <begin position="31"/>
        <end position="49"/>
    </location>
</feature>
<evidence type="ECO:0000256" key="3">
    <source>
        <dbReference type="ARBA" id="ARBA00022989"/>
    </source>
</evidence>
<dbReference type="EMBL" id="CP007268">
    <property type="protein sequence ID" value="AHK78795.1"/>
    <property type="molecule type" value="Genomic_DNA"/>
</dbReference>
<keyword evidence="3 5" id="KW-1133">Transmembrane helix</keyword>
<feature type="transmembrane region" description="Helical" evidence="5">
    <location>
        <begin position="6"/>
        <end position="24"/>
    </location>
</feature>
<comment type="subcellular location">
    <subcellularLocation>
        <location evidence="1">Membrane</location>
        <topology evidence="1">Multi-pass membrane protein</topology>
    </subcellularLocation>
</comment>
<dbReference type="AlphaFoldDB" id="W8L4E9"/>
<keyword evidence="2 5" id="KW-0812">Transmembrane</keyword>
<dbReference type="GO" id="GO:0009403">
    <property type="term" value="P:toxin biosynthetic process"/>
    <property type="evidence" value="ECO:0007669"/>
    <property type="project" value="InterPro"/>
</dbReference>
<dbReference type="PANTHER" id="PTHR36926:SF1">
    <property type="entry name" value="COLICIN V PRODUCTION PROTEIN"/>
    <property type="match status" value="1"/>
</dbReference>
<dbReference type="PANTHER" id="PTHR36926">
    <property type="entry name" value="COLICIN V PRODUCTION PROTEIN"/>
    <property type="match status" value="1"/>
</dbReference>
<dbReference type="InterPro" id="IPR052719">
    <property type="entry name" value="CvpA-like"/>
</dbReference>
<keyword evidence="4 5" id="KW-0472">Membrane</keyword>
<evidence type="ECO:0000256" key="1">
    <source>
        <dbReference type="ARBA" id="ARBA00004141"/>
    </source>
</evidence>
<accession>W8L4E9</accession>
<dbReference type="KEGG" id="hhc:M911_05990"/>
<evidence type="ECO:0000313" key="6">
    <source>
        <dbReference type="EMBL" id="AHK78795.1"/>
    </source>
</evidence>
<dbReference type="OrthoDB" id="9810601at2"/>
<dbReference type="Proteomes" id="UP000019442">
    <property type="component" value="Chromosome"/>
</dbReference>